<dbReference type="EMBL" id="CADCTI010000012">
    <property type="protein sequence ID" value="CAA9211896.1"/>
    <property type="molecule type" value="Genomic_DNA"/>
</dbReference>
<feature type="compositionally biased region" description="Low complexity" evidence="1">
    <location>
        <begin position="1"/>
        <end position="18"/>
    </location>
</feature>
<proteinExistence type="predicted"/>
<feature type="non-terminal residue" evidence="2">
    <location>
        <position position="141"/>
    </location>
</feature>
<protein>
    <submittedName>
        <fullName evidence="2">Uncharacterized protein</fullName>
    </submittedName>
</protein>
<organism evidence="2">
    <name type="scientific">uncultured Blastococcus sp</name>
    <dbReference type="NCBI Taxonomy" id="217144"/>
    <lineage>
        <taxon>Bacteria</taxon>
        <taxon>Bacillati</taxon>
        <taxon>Actinomycetota</taxon>
        <taxon>Actinomycetes</taxon>
        <taxon>Geodermatophilales</taxon>
        <taxon>Geodermatophilaceae</taxon>
        <taxon>Blastococcus</taxon>
        <taxon>environmental samples</taxon>
    </lineage>
</organism>
<feature type="non-terminal residue" evidence="2">
    <location>
        <position position="1"/>
    </location>
</feature>
<accession>A0A6J4H0T2</accession>
<dbReference type="AlphaFoldDB" id="A0A6J4H0T2"/>
<sequence length="141" mass="14675">DPARRPPGAGRRLRGVPVDRAGAGLPPVRAGPARCLRRLRAQSPAAGHPGGRPVVRRSGRDHVGAADRAAGRHARGRGARRSRLPRRRPGCHGPARRSAAPPPRPRLGPRRPRAVAAGGLRPGGRGDCGHGCRRVGPAGLV</sequence>
<evidence type="ECO:0000313" key="2">
    <source>
        <dbReference type="EMBL" id="CAA9211896.1"/>
    </source>
</evidence>
<name>A0A6J4H0T2_9ACTN</name>
<feature type="region of interest" description="Disordered" evidence="1">
    <location>
        <begin position="1"/>
        <end position="141"/>
    </location>
</feature>
<feature type="compositionally biased region" description="Basic residues" evidence="1">
    <location>
        <begin position="71"/>
        <end position="90"/>
    </location>
</feature>
<reference evidence="2" key="1">
    <citation type="submission" date="2020-02" db="EMBL/GenBank/DDBJ databases">
        <authorList>
            <person name="Meier V. D."/>
        </authorList>
    </citation>
    <scope>NUCLEOTIDE SEQUENCE</scope>
    <source>
        <strain evidence="2">AVDCRST_MAG57</strain>
    </source>
</reference>
<evidence type="ECO:0000256" key="1">
    <source>
        <dbReference type="SAM" id="MobiDB-lite"/>
    </source>
</evidence>
<gene>
    <name evidence="2" type="ORF">AVDCRST_MAG57-125</name>
</gene>